<dbReference type="GO" id="GO:0000333">
    <property type="term" value="C:telomerase catalytic core complex"/>
    <property type="evidence" value="ECO:0007669"/>
    <property type="project" value="TreeGrafter"/>
</dbReference>
<protein>
    <recommendedName>
        <fullName evidence="3 13">Telomerase reverse transcriptase</fullName>
        <ecNumber evidence="2 13">2.7.7.49</ecNumber>
    </recommendedName>
    <alternativeName>
        <fullName evidence="13">Telomerase catalytic subunit</fullName>
    </alternativeName>
</protein>
<keyword evidence="6 13" id="KW-0548">Nucleotidyltransferase</keyword>
<evidence type="ECO:0000256" key="8">
    <source>
        <dbReference type="ARBA" id="ARBA00022842"/>
    </source>
</evidence>
<evidence type="ECO:0000256" key="2">
    <source>
        <dbReference type="ARBA" id="ARBA00012493"/>
    </source>
</evidence>
<dbReference type="SUPFAM" id="SSF56672">
    <property type="entry name" value="DNA/RNA polymerases"/>
    <property type="match status" value="1"/>
</dbReference>
<dbReference type="GO" id="GO:0046872">
    <property type="term" value="F:metal ion binding"/>
    <property type="evidence" value="ECO:0007669"/>
    <property type="project" value="UniProtKB-KW"/>
</dbReference>
<dbReference type="Gene3D" id="1.10.357.90">
    <property type="match status" value="1"/>
</dbReference>
<evidence type="ECO:0000256" key="6">
    <source>
        <dbReference type="ARBA" id="ARBA00022695"/>
    </source>
</evidence>
<dbReference type="GO" id="GO:0003720">
    <property type="term" value="F:telomerase activity"/>
    <property type="evidence" value="ECO:0007669"/>
    <property type="project" value="InterPro"/>
</dbReference>
<comment type="caution">
    <text evidence="16">The sequence shown here is derived from an EMBL/GenBank/DDBJ whole genome shotgun (WGS) entry which is preliminary data.</text>
</comment>
<reference evidence="16" key="2">
    <citation type="journal article" date="2023" name="IMA Fungus">
        <title>Comparative genomic study of the Penicillium genus elucidates a diverse pangenome and 15 lateral gene transfer events.</title>
        <authorList>
            <person name="Petersen C."/>
            <person name="Sorensen T."/>
            <person name="Nielsen M.R."/>
            <person name="Sondergaard T.E."/>
            <person name="Sorensen J.L."/>
            <person name="Fitzpatrick D.A."/>
            <person name="Frisvad J.C."/>
            <person name="Nielsen K.L."/>
        </authorList>
    </citation>
    <scope>NUCLEOTIDE SEQUENCE</scope>
    <source>
        <strain evidence="16">IBT 30728</strain>
    </source>
</reference>
<evidence type="ECO:0000256" key="4">
    <source>
        <dbReference type="ARBA" id="ARBA00022454"/>
    </source>
</evidence>
<comment type="subcellular location">
    <subcellularLocation>
        <location evidence="13">Nucleus</location>
    </subcellularLocation>
    <subcellularLocation>
        <location evidence="13">Chromosome</location>
        <location evidence="13">Telomere</location>
    </subcellularLocation>
</comment>
<feature type="domain" description="Reverse transcriptase" evidence="15">
    <location>
        <begin position="691"/>
        <end position="1028"/>
    </location>
</feature>
<reference evidence="16" key="1">
    <citation type="submission" date="2022-12" db="EMBL/GenBank/DDBJ databases">
        <authorList>
            <person name="Petersen C."/>
        </authorList>
    </citation>
    <scope>NUCLEOTIDE SEQUENCE</scope>
    <source>
        <strain evidence="16">IBT 30728</strain>
    </source>
</reference>
<name>A0A9W9XGB3_9EURO</name>
<feature type="region of interest" description="Disordered" evidence="14">
    <location>
        <begin position="504"/>
        <end position="532"/>
    </location>
</feature>
<dbReference type="EMBL" id="JAPWDQ010000003">
    <property type="protein sequence ID" value="KAJ5491403.1"/>
    <property type="molecule type" value="Genomic_DNA"/>
</dbReference>
<dbReference type="GO" id="GO:0042162">
    <property type="term" value="F:telomeric DNA binding"/>
    <property type="evidence" value="ECO:0007669"/>
    <property type="project" value="TreeGrafter"/>
</dbReference>
<dbReference type="GO" id="GO:0007004">
    <property type="term" value="P:telomere maintenance via telomerase"/>
    <property type="evidence" value="ECO:0007669"/>
    <property type="project" value="TreeGrafter"/>
</dbReference>
<keyword evidence="9 13" id="KW-0779">Telomere</keyword>
<feature type="region of interest" description="Disordered" evidence="14">
    <location>
        <begin position="1"/>
        <end position="43"/>
    </location>
</feature>
<evidence type="ECO:0000256" key="13">
    <source>
        <dbReference type="RuleBase" id="RU365061"/>
    </source>
</evidence>
<dbReference type="InterPro" id="IPR049139">
    <property type="entry name" value="TERT_C"/>
</dbReference>
<dbReference type="RefSeq" id="XP_056792532.1">
    <property type="nucleotide sequence ID" value="XM_056932573.1"/>
</dbReference>
<feature type="compositionally biased region" description="Polar residues" evidence="14">
    <location>
        <begin position="417"/>
        <end position="426"/>
    </location>
</feature>
<evidence type="ECO:0000256" key="11">
    <source>
        <dbReference type="ARBA" id="ARBA00023242"/>
    </source>
</evidence>
<evidence type="ECO:0000256" key="7">
    <source>
        <dbReference type="ARBA" id="ARBA00022723"/>
    </source>
</evidence>
<dbReference type="InterPro" id="IPR000477">
    <property type="entry name" value="RT_dom"/>
</dbReference>
<dbReference type="PRINTS" id="PR01365">
    <property type="entry name" value="TELOMERASERT"/>
</dbReference>
<dbReference type="Pfam" id="PF00078">
    <property type="entry name" value="RVT_1"/>
    <property type="match status" value="1"/>
</dbReference>
<dbReference type="GO" id="GO:0000781">
    <property type="term" value="C:chromosome, telomeric region"/>
    <property type="evidence" value="ECO:0007669"/>
    <property type="project" value="UniProtKB-SubCell"/>
</dbReference>
<comment type="function">
    <text evidence="13">Telomerase is a ribonucleoprotein enzyme essential for the replication of chromosome termini in most eukaryotes. It elongates telomeres. It is a reverse transcriptase that adds simple sequence repeats to chromosome ends by copying a template sequence within the RNA component of the enzyme.</text>
</comment>
<feature type="compositionally biased region" description="Polar residues" evidence="14">
    <location>
        <begin position="292"/>
        <end position="302"/>
    </location>
</feature>
<organism evidence="16 17">
    <name type="scientific">Penicillium diatomitis</name>
    <dbReference type="NCBI Taxonomy" id="2819901"/>
    <lineage>
        <taxon>Eukaryota</taxon>
        <taxon>Fungi</taxon>
        <taxon>Dikarya</taxon>
        <taxon>Ascomycota</taxon>
        <taxon>Pezizomycotina</taxon>
        <taxon>Eurotiomycetes</taxon>
        <taxon>Eurotiomycetidae</taxon>
        <taxon>Eurotiales</taxon>
        <taxon>Aspergillaceae</taxon>
        <taxon>Penicillium</taxon>
    </lineage>
</organism>
<dbReference type="InterPro" id="IPR043502">
    <property type="entry name" value="DNA/RNA_pol_sf"/>
</dbReference>
<evidence type="ECO:0000313" key="16">
    <source>
        <dbReference type="EMBL" id="KAJ5491403.1"/>
    </source>
</evidence>
<dbReference type="Proteomes" id="UP001148312">
    <property type="component" value="Unassembled WGS sequence"/>
</dbReference>
<keyword evidence="17" id="KW-1185">Reference proteome</keyword>
<keyword evidence="5 13" id="KW-0808">Transferase</keyword>
<evidence type="ECO:0000256" key="12">
    <source>
        <dbReference type="ARBA" id="ARBA00048173"/>
    </source>
</evidence>
<keyword evidence="7 13" id="KW-0479">Metal-binding</keyword>
<dbReference type="InterPro" id="IPR003545">
    <property type="entry name" value="Telomerase_RT"/>
</dbReference>
<evidence type="ECO:0000256" key="5">
    <source>
        <dbReference type="ARBA" id="ARBA00022679"/>
    </source>
</evidence>
<gene>
    <name evidence="16" type="ORF">N7539_002970</name>
</gene>
<dbReference type="PROSITE" id="PS50878">
    <property type="entry name" value="RT_POL"/>
    <property type="match status" value="1"/>
</dbReference>
<evidence type="ECO:0000256" key="9">
    <source>
        <dbReference type="ARBA" id="ARBA00022895"/>
    </source>
</evidence>
<sequence length="1226" mass="138749">MGQKRKRPSKDGSRRQALGLVNSKATTPPSRARVSKTDASQKGLPTTHPVISLYYPHVLTLRQYLLRQLPVSSKLRRRRIATLRASSLQLSADCSEESAKALVGLLDSTLVGVIKDTPTAVDVQRSHGYRGFIESQSRSVLDSTDTGPTSPQSERRVHGGFILGGLLKRTGQIVNFVIESLFARSRGYQKSPHLLAQGYAPHRPTEPSLLGTSILGLVAKFPNSNVKTLKQAPWSEVLALLGQDGDEIMIRLLFDCGIFAPINAKRGVYYQLSGTPLSELAPVGGILPNGSAPATKQESIKNASKKPKSSGKVNGCNNIFFLRRRMLYSRPQGNSQKEMRSGLGAFRMFSFVNHSTASEAETCHVMKYMFPRQFGLQNVFDSGADSICTTSREQEISQLFYEQQQRRRTSFKEGDSNEVTDSTNTKLPRRLRGKPLELVRRLRARHSACQYRKLLDHYCPDQFLGPWKFDFVSPHADENMGSSEGDFVTQPEFNCNHAIDQCKMHSNPRRTNGSPKELKLKNPYRPKHKNNLTDYASPASAVSAFCRATLHKILPIQCFGEGPDGVQNRKAIMHHVDTFIKMRRFESPSLHQVCSGLKITNIPWLAPPHLVHSDAKLSLSDFRKRTELFHELIYFIFDSLLIPLLRNNFYVTESQSHRNHLFYYRHDVWRKLIEQPMADLKTTMFEQLSTTRAQAMLGKRSLGLGALRLLPKASGLRPILNLRKRLPLKSQWGRGNNSYLGASVNSSLAPVFNMLTYERERCPEKLGASLLSVGDLHSRLKVFRDQLTRQVLGLTAKKAGQLPRLYFVKVDIQACFDTIPQKELLRLVEKLVSEETYHVTRYIVMVQGLHGKARRRFLGRAAPLAQQRSCPELASDGSLRASNTVLIDNIKQKAYNADELLCLLDEHVRNNLVKVGEKYLRQRNGIPQGSVVSSLLCNFFYAQLEQQVLDFLRPADSLLLRLIDDFLLITTDAKQANEFLQVMHRGQPSYGVSVNPHKSMVNFTAAVDGVYIPRLEGTRLFPYCGCLIDTHTLEIHKDQDRMLDGGASDMAAATLSNTLTVETDRLPGHAFHRKIISMMRPQLHFMYLDTEHNSREVVLSNLYTGFITTAMRMYRYMKLLRGRAHLHHRLIVRTIHDLIQHTTHIIRASHHSGRSSMACSVHPCQLQHLASAAFRFVLRRKQTRYAPVLQWLEQQWRVSRPTSNAEAVRLLRVIKKGDALFAGWRF</sequence>
<dbReference type="InterPro" id="IPR021891">
    <property type="entry name" value="Telomerase_RBD"/>
</dbReference>
<dbReference type="GO" id="GO:0070034">
    <property type="term" value="F:telomerase RNA binding"/>
    <property type="evidence" value="ECO:0007669"/>
    <property type="project" value="TreeGrafter"/>
</dbReference>
<dbReference type="AlphaFoldDB" id="A0A9W9XGB3"/>
<keyword evidence="8 13" id="KW-0460">Magnesium</keyword>
<evidence type="ECO:0000259" key="15">
    <source>
        <dbReference type="PROSITE" id="PS50878"/>
    </source>
</evidence>
<dbReference type="PANTHER" id="PTHR12066:SF0">
    <property type="entry name" value="TELOMERASE REVERSE TRANSCRIPTASE"/>
    <property type="match status" value="1"/>
</dbReference>
<feature type="region of interest" description="Disordered" evidence="14">
    <location>
        <begin position="407"/>
        <end position="426"/>
    </location>
</feature>
<dbReference type="PANTHER" id="PTHR12066">
    <property type="entry name" value="TELOMERASE REVERSE TRANSCRIPTASE"/>
    <property type="match status" value="1"/>
</dbReference>
<comment type="catalytic activity">
    <reaction evidence="12 13">
        <text>DNA(n) + a 2'-deoxyribonucleoside 5'-triphosphate = DNA(n+1) + diphosphate</text>
        <dbReference type="Rhea" id="RHEA:22508"/>
        <dbReference type="Rhea" id="RHEA-COMP:17339"/>
        <dbReference type="Rhea" id="RHEA-COMP:17340"/>
        <dbReference type="ChEBI" id="CHEBI:33019"/>
        <dbReference type="ChEBI" id="CHEBI:61560"/>
        <dbReference type="ChEBI" id="CHEBI:173112"/>
        <dbReference type="EC" id="2.7.7.49"/>
    </reaction>
</comment>
<evidence type="ECO:0000256" key="10">
    <source>
        <dbReference type="ARBA" id="ARBA00022918"/>
    </source>
</evidence>
<keyword evidence="4 13" id="KW-0158">Chromosome</keyword>
<dbReference type="GeneID" id="81622822"/>
<dbReference type="CDD" id="cd01648">
    <property type="entry name" value="TERT"/>
    <property type="match status" value="1"/>
</dbReference>
<evidence type="ECO:0000256" key="3">
    <source>
        <dbReference type="ARBA" id="ARBA00016182"/>
    </source>
</evidence>
<keyword evidence="11 13" id="KW-0539">Nucleus</keyword>
<dbReference type="EC" id="2.7.7.49" evidence="2 13"/>
<comment type="similarity">
    <text evidence="1 13">Belongs to the reverse transcriptase family. Telomerase subfamily.</text>
</comment>
<dbReference type="Gene3D" id="3.30.70.2630">
    <property type="match status" value="1"/>
</dbReference>
<proteinExistence type="inferred from homology"/>
<dbReference type="Pfam" id="PF21399">
    <property type="entry name" value="TERT_C"/>
    <property type="match status" value="1"/>
</dbReference>
<evidence type="ECO:0000313" key="17">
    <source>
        <dbReference type="Proteomes" id="UP001148312"/>
    </source>
</evidence>
<dbReference type="Gene3D" id="1.10.132.70">
    <property type="match status" value="1"/>
</dbReference>
<keyword evidence="10 13" id="KW-0695">RNA-directed DNA polymerase</keyword>
<dbReference type="Pfam" id="PF12009">
    <property type="entry name" value="Telomerase_RBD"/>
    <property type="match status" value="1"/>
</dbReference>
<evidence type="ECO:0000256" key="14">
    <source>
        <dbReference type="SAM" id="MobiDB-lite"/>
    </source>
</evidence>
<evidence type="ECO:0000256" key="1">
    <source>
        <dbReference type="ARBA" id="ARBA00008001"/>
    </source>
</evidence>
<dbReference type="SMART" id="SM00975">
    <property type="entry name" value="Telomerase_RBD"/>
    <property type="match status" value="1"/>
</dbReference>
<accession>A0A9W9XGB3</accession>
<feature type="region of interest" description="Disordered" evidence="14">
    <location>
        <begin position="292"/>
        <end position="311"/>
    </location>
</feature>